<dbReference type="Proteomes" id="UP000304912">
    <property type="component" value="Chromosome"/>
</dbReference>
<proteinExistence type="predicted"/>
<dbReference type="OrthoDB" id="5296580at2"/>
<evidence type="ECO:0000313" key="3">
    <source>
        <dbReference type="Proteomes" id="UP000304912"/>
    </source>
</evidence>
<keyword evidence="3" id="KW-1185">Reference proteome</keyword>
<keyword evidence="1" id="KW-0732">Signal</keyword>
<feature type="signal peptide" evidence="1">
    <location>
        <begin position="1"/>
        <end position="20"/>
    </location>
</feature>
<organism evidence="2 3">
    <name type="scientific">Salinimonas iocasae</name>
    <dbReference type="NCBI Taxonomy" id="2572577"/>
    <lineage>
        <taxon>Bacteria</taxon>
        <taxon>Pseudomonadati</taxon>
        <taxon>Pseudomonadota</taxon>
        <taxon>Gammaproteobacteria</taxon>
        <taxon>Alteromonadales</taxon>
        <taxon>Alteromonadaceae</taxon>
        <taxon>Alteromonas/Salinimonas group</taxon>
        <taxon>Salinimonas</taxon>
    </lineage>
</organism>
<dbReference type="EMBL" id="CP039852">
    <property type="protein sequence ID" value="QCZ94802.1"/>
    <property type="molecule type" value="Genomic_DNA"/>
</dbReference>
<dbReference type="InterPro" id="IPR007446">
    <property type="entry name" value="PilP"/>
</dbReference>
<dbReference type="KEGG" id="salk:FBQ74_15600"/>
<dbReference type="Pfam" id="PF04351">
    <property type="entry name" value="PilP"/>
    <property type="match status" value="1"/>
</dbReference>
<dbReference type="PIRSF" id="PIRSF016481">
    <property type="entry name" value="Pilus_assembly_PilP"/>
    <property type="match status" value="1"/>
</dbReference>
<dbReference type="RefSeq" id="WP_139757538.1">
    <property type="nucleotide sequence ID" value="NZ_CP039852.1"/>
</dbReference>
<accession>A0A5B7YG89</accession>
<name>A0A5B7YG89_9ALTE</name>
<dbReference type="Gene3D" id="2.30.30.830">
    <property type="match status" value="1"/>
</dbReference>
<dbReference type="AlphaFoldDB" id="A0A5B7YG89"/>
<evidence type="ECO:0000313" key="2">
    <source>
        <dbReference type="EMBL" id="QCZ94802.1"/>
    </source>
</evidence>
<gene>
    <name evidence="2" type="ORF">FBQ74_15600</name>
</gene>
<dbReference type="PROSITE" id="PS51257">
    <property type="entry name" value="PROKAR_LIPOPROTEIN"/>
    <property type="match status" value="1"/>
</dbReference>
<protein>
    <submittedName>
        <fullName evidence="2">Pilus assembly protein PilP</fullName>
    </submittedName>
</protein>
<reference evidence="2 3" key="1">
    <citation type="submission" date="2019-04" db="EMBL/GenBank/DDBJ databases">
        <title>Salinimonas iocasae sp. nov., a halophilic bacterium isolated from the outer tube casing of tubeworms in Okinawa Trough.</title>
        <authorList>
            <person name="Zhang H."/>
            <person name="Wang H."/>
            <person name="Li C."/>
        </authorList>
    </citation>
    <scope>NUCLEOTIDE SEQUENCE [LARGE SCALE GENOMIC DNA]</scope>
    <source>
        <strain evidence="2 3">KX18D6</strain>
    </source>
</reference>
<evidence type="ECO:0000256" key="1">
    <source>
        <dbReference type="SAM" id="SignalP"/>
    </source>
</evidence>
<sequence length="181" mass="20264">MKLSNVIFPTLCIGLLSACAPQMDDLTAYTNKVKQNTQVYIEPYPEFSSQPAFQYDSTDRRSPFKRPVDRSEPLVAKTQSNCLQPDYDRRKESLEQYGLDALAYTGSFKSKGTEWVLFKTADGSLLKGTRGSRIGLFYGTIKSINRQSVKIEQLLPDGAGCWQREETTLSLNSTAGENNNV</sequence>
<feature type="chain" id="PRO_5022695308" evidence="1">
    <location>
        <begin position="21"/>
        <end position="181"/>
    </location>
</feature>